<dbReference type="Pfam" id="PF13669">
    <property type="entry name" value="Glyoxalase_4"/>
    <property type="match status" value="1"/>
</dbReference>
<organism evidence="3">
    <name type="scientific">Dictyoglomus thermophilum</name>
    <dbReference type="NCBI Taxonomy" id="14"/>
    <lineage>
        <taxon>Bacteria</taxon>
        <taxon>Pseudomonadati</taxon>
        <taxon>Dictyoglomota</taxon>
        <taxon>Dictyoglomia</taxon>
        <taxon>Dictyoglomales</taxon>
        <taxon>Dictyoglomaceae</taxon>
        <taxon>Dictyoglomus</taxon>
    </lineage>
</organism>
<feature type="domain" description="VOC" evidence="2">
    <location>
        <begin position="10"/>
        <end position="150"/>
    </location>
</feature>
<dbReference type="GO" id="GO:0004493">
    <property type="term" value="F:methylmalonyl-CoA epimerase activity"/>
    <property type="evidence" value="ECO:0007669"/>
    <property type="project" value="TreeGrafter"/>
</dbReference>
<dbReference type="PANTHER" id="PTHR43048">
    <property type="entry name" value="METHYLMALONYL-COA EPIMERASE"/>
    <property type="match status" value="1"/>
</dbReference>
<gene>
    <name evidence="3" type="ORF">ENW00_06785</name>
</gene>
<sequence length="151" mass="17366">MVNDILGTDVVVQIGIIVRDIEKAVEEYSKIFGVEKPEIIITDVYEKAKTQYKGNPTPARAKLAFFKNFKNVEIELIEPDENPSTWREFLDTHGEGVHHLGFLVKGTKKIIEDFKKNGIEVAQQGYYTGGMYTYLDSFERIKFIIELLENF</sequence>
<accession>A0A7C3RIT3</accession>
<dbReference type="PANTHER" id="PTHR43048:SF3">
    <property type="entry name" value="METHYLMALONYL-COA EPIMERASE, MITOCHONDRIAL"/>
    <property type="match status" value="1"/>
</dbReference>
<dbReference type="PROSITE" id="PS51819">
    <property type="entry name" value="VOC"/>
    <property type="match status" value="1"/>
</dbReference>
<dbReference type="EMBL" id="DTIN01000025">
    <property type="protein sequence ID" value="HFX13838.1"/>
    <property type="molecule type" value="Genomic_DNA"/>
</dbReference>
<evidence type="ECO:0000259" key="2">
    <source>
        <dbReference type="PROSITE" id="PS51819"/>
    </source>
</evidence>
<keyword evidence="1" id="KW-0479">Metal-binding</keyword>
<dbReference type="SUPFAM" id="SSF54593">
    <property type="entry name" value="Glyoxalase/Bleomycin resistance protein/Dihydroxybiphenyl dioxygenase"/>
    <property type="match status" value="1"/>
</dbReference>
<comment type="caution">
    <text evidence="3">The sequence shown here is derived from an EMBL/GenBank/DDBJ whole genome shotgun (WGS) entry which is preliminary data.</text>
</comment>
<dbReference type="InterPro" id="IPR051785">
    <property type="entry name" value="MMCE/EMCE_epimerase"/>
</dbReference>
<dbReference type="InterPro" id="IPR029068">
    <property type="entry name" value="Glyas_Bleomycin-R_OHBP_Dase"/>
</dbReference>
<evidence type="ECO:0000313" key="3">
    <source>
        <dbReference type="EMBL" id="HFX13838.1"/>
    </source>
</evidence>
<reference evidence="3" key="1">
    <citation type="journal article" date="2020" name="mSystems">
        <title>Genome- and Community-Level Interaction Insights into Carbon Utilization and Element Cycling Functions of Hydrothermarchaeota in Hydrothermal Sediment.</title>
        <authorList>
            <person name="Zhou Z."/>
            <person name="Liu Y."/>
            <person name="Xu W."/>
            <person name="Pan J."/>
            <person name="Luo Z.H."/>
            <person name="Li M."/>
        </authorList>
    </citation>
    <scope>NUCLEOTIDE SEQUENCE [LARGE SCALE GENOMIC DNA]</scope>
    <source>
        <strain evidence="3">SpSt-81</strain>
    </source>
</reference>
<protein>
    <submittedName>
        <fullName evidence="3">VOC family protein</fullName>
    </submittedName>
</protein>
<proteinExistence type="predicted"/>
<name>A0A7C3RIT3_DICTH</name>
<dbReference type="AlphaFoldDB" id="A0A7C3RIT3"/>
<evidence type="ECO:0000256" key="1">
    <source>
        <dbReference type="ARBA" id="ARBA00022723"/>
    </source>
</evidence>
<dbReference type="InterPro" id="IPR037523">
    <property type="entry name" value="VOC_core"/>
</dbReference>
<dbReference type="Gene3D" id="3.10.180.10">
    <property type="entry name" value="2,3-Dihydroxybiphenyl 1,2-Dioxygenase, domain 1"/>
    <property type="match status" value="1"/>
</dbReference>
<dbReference type="GO" id="GO:0046872">
    <property type="term" value="F:metal ion binding"/>
    <property type="evidence" value="ECO:0007669"/>
    <property type="project" value="UniProtKB-KW"/>
</dbReference>
<dbReference type="GO" id="GO:0046491">
    <property type="term" value="P:L-methylmalonyl-CoA metabolic process"/>
    <property type="evidence" value="ECO:0007669"/>
    <property type="project" value="TreeGrafter"/>
</dbReference>